<evidence type="ECO:0000313" key="3">
    <source>
        <dbReference type="Proteomes" id="UP000269505"/>
    </source>
</evidence>
<organism evidence="2 3">
    <name type="scientific">Staphylococcus pseudoxylosus</name>
    <dbReference type="NCBI Taxonomy" id="2282419"/>
    <lineage>
        <taxon>Bacteria</taxon>
        <taxon>Bacillati</taxon>
        <taxon>Bacillota</taxon>
        <taxon>Bacilli</taxon>
        <taxon>Bacillales</taxon>
        <taxon>Staphylococcaceae</taxon>
        <taxon>Staphylococcus</taxon>
    </lineage>
</organism>
<proteinExistence type="predicted"/>
<dbReference type="GO" id="GO:0016747">
    <property type="term" value="F:acyltransferase activity, transferring groups other than amino-acyl groups"/>
    <property type="evidence" value="ECO:0007669"/>
    <property type="project" value="InterPro"/>
</dbReference>
<dbReference type="Gene3D" id="3.40.630.30">
    <property type="match status" value="1"/>
</dbReference>
<evidence type="ECO:0000259" key="1">
    <source>
        <dbReference type="PROSITE" id="PS51186"/>
    </source>
</evidence>
<dbReference type="EMBL" id="RCVN01000005">
    <property type="protein sequence ID" value="RMI85438.1"/>
    <property type="molecule type" value="Genomic_DNA"/>
</dbReference>
<dbReference type="InterPro" id="IPR016181">
    <property type="entry name" value="Acyl_CoA_acyltransferase"/>
</dbReference>
<dbReference type="CDD" id="cd04301">
    <property type="entry name" value="NAT_SF"/>
    <property type="match status" value="1"/>
</dbReference>
<comment type="caution">
    <text evidence="2">The sequence shown here is derived from an EMBL/GenBank/DDBJ whole genome shotgun (WGS) entry which is preliminary data.</text>
</comment>
<dbReference type="SUPFAM" id="SSF55729">
    <property type="entry name" value="Acyl-CoA N-acyltransferases (Nat)"/>
    <property type="match status" value="1"/>
</dbReference>
<reference evidence="2 3" key="1">
    <citation type="submission" date="2018-10" db="EMBL/GenBank/DDBJ databases">
        <title>Staphylococcus pseudoxylosus sp. nov., isolated from bovine mastitis.</title>
        <authorList>
            <person name="Macfadyen A.C."/>
            <person name="Leroy S."/>
            <person name="Harrison E.M."/>
            <person name="Parkhill J."/>
            <person name="Holmes M.A."/>
            <person name="Paterson G.K."/>
        </authorList>
    </citation>
    <scope>NUCLEOTIDE SEQUENCE [LARGE SCALE GENOMIC DNA]</scope>
    <source>
        <strain evidence="2 3">S04009</strain>
    </source>
</reference>
<dbReference type="Proteomes" id="UP000269505">
    <property type="component" value="Unassembled WGS sequence"/>
</dbReference>
<dbReference type="RefSeq" id="WP_122063681.1">
    <property type="nucleotide sequence ID" value="NZ_JABXHL010000005.1"/>
</dbReference>
<feature type="domain" description="N-acetyltransferase" evidence="1">
    <location>
        <begin position="1"/>
        <end position="144"/>
    </location>
</feature>
<protein>
    <submittedName>
        <fullName evidence="2">GNAT family N-acetyltransferase</fullName>
    </submittedName>
</protein>
<name>A0AAQ0S714_9STAP</name>
<dbReference type="Pfam" id="PF13508">
    <property type="entry name" value="Acetyltransf_7"/>
    <property type="match status" value="1"/>
</dbReference>
<evidence type="ECO:0000313" key="2">
    <source>
        <dbReference type="EMBL" id="RMI85438.1"/>
    </source>
</evidence>
<dbReference type="PROSITE" id="PS51186">
    <property type="entry name" value="GNAT"/>
    <property type="match status" value="1"/>
</dbReference>
<keyword evidence="3" id="KW-1185">Reference proteome</keyword>
<dbReference type="AlphaFoldDB" id="A0AAQ0S714"/>
<dbReference type="InterPro" id="IPR000182">
    <property type="entry name" value="GNAT_dom"/>
</dbReference>
<gene>
    <name evidence="2" type="ORF">D9V42_05675</name>
</gene>
<sequence length="144" mass="17550">MIKQLKSPSSEELDIISKIWLDANLEAHHFINRDYWINNLDQVKKMLPYSIIYVYYVENEIIGFVGLYENDIAGIFIKDSYRNKGIGKLFMEKLKNDYNTLKLYVYEKNVRATRFYLKRHFEIKCKNLEEETQEYEYFMEWTNE</sequence>
<accession>A0AAQ0S714</accession>